<evidence type="ECO:0000256" key="8">
    <source>
        <dbReference type="ARBA" id="ARBA00023136"/>
    </source>
</evidence>
<evidence type="ECO:0000256" key="1">
    <source>
        <dbReference type="ARBA" id="ARBA00004141"/>
    </source>
</evidence>
<feature type="repeat" description="ANK" evidence="10">
    <location>
        <begin position="491"/>
        <end position="523"/>
    </location>
</feature>
<keyword evidence="3 11" id="KW-0812">Transmembrane</keyword>
<keyword evidence="8 11" id="KW-0472">Membrane</keyword>
<dbReference type="SMART" id="SM00248">
    <property type="entry name" value="ANK"/>
    <property type="match status" value="22"/>
</dbReference>
<proteinExistence type="predicted"/>
<comment type="subcellular location">
    <subcellularLocation>
        <location evidence="1">Membrane</location>
        <topology evidence="1">Multi-pass membrane protein</topology>
    </subcellularLocation>
</comment>
<feature type="repeat" description="ANK" evidence="10">
    <location>
        <begin position="140"/>
        <end position="172"/>
    </location>
</feature>
<keyword evidence="9" id="KW-0407">Ion channel</keyword>
<keyword evidence="5 11" id="KW-1133">Transmembrane helix</keyword>
<keyword evidence="13" id="KW-1185">Reference proteome</keyword>
<feature type="repeat" description="ANK" evidence="10">
    <location>
        <begin position="424"/>
        <end position="456"/>
    </location>
</feature>
<evidence type="ECO:0000256" key="10">
    <source>
        <dbReference type="PROSITE-ProRule" id="PRU00023"/>
    </source>
</evidence>
<dbReference type="Pfam" id="PF12796">
    <property type="entry name" value="Ank_2"/>
    <property type="match status" value="5"/>
</dbReference>
<feature type="repeat" description="ANK" evidence="10">
    <location>
        <begin position="40"/>
        <end position="72"/>
    </location>
</feature>
<evidence type="ECO:0000256" key="6">
    <source>
        <dbReference type="ARBA" id="ARBA00023043"/>
    </source>
</evidence>
<evidence type="ECO:0000256" key="9">
    <source>
        <dbReference type="ARBA" id="ARBA00023303"/>
    </source>
</evidence>
<feature type="repeat" description="ANK" evidence="10">
    <location>
        <begin position="639"/>
        <end position="671"/>
    </location>
</feature>
<dbReference type="Proteomes" id="UP000079169">
    <property type="component" value="Unplaced"/>
</dbReference>
<feature type="repeat" description="ANK" evidence="10">
    <location>
        <begin position="697"/>
        <end position="729"/>
    </location>
</feature>
<feature type="transmembrane region" description="Helical" evidence="11">
    <location>
        <begin position="1078"/>
        <end position="1096"/>
    </location>
</feature>
<dbReference type="RefSeq" id="XP_026687431.1">
    <property type="nucleotide sequence ID" value="XM_026831630.1"/>
</dbReference>
<reference evidence="14" key="1">
    <citation type="submission" date="2025-08" db="UniProtKB">
        <authorList>
            <consortium name="RefSeq"/>
        </authorList>
    </citation>
    <scope>IDENTIFICATION</scope>
</reference>
<feature type="repeat" description="ANK" evidence="10">
    <location>
        <begin position="243"/>
        <end position="275"/>
    </location>
</feature>
<keyword evidence="2" id="KW-0813">Transport</keyword>
<feature type="domain" description="Ion transport" evidence="12">
    <location>
        <begin position="1036"/>
        <end position="1232"/>
    </location>
</feature>
<dbReference type="GO" id="GO:0034703">
    <property type="term" value="C:cation channel complex"/>
    <property type="evidence" value="ECO:0007669"/>
    <property type="project" value="UniProtKB-ARBA"/>
</dbReference>
<keyword evidence="7" id="KW-0406">Ion transport</keyword>
<feature type="transmembrane region" description="Helical" evidence="11">
    <location>
        <begin position="945"/>
        <end position="965"/>
    </location>
</feature>
<evidence type="ECO:0000313" key="13">
    <source>
        <dbReference type="Proteomes" id="UP000079169"/>
    </source>
</evidence>
<keyword evidence="6 10" id="KW-0040">ANK repeat</keyword>
<organism evidence="13 14">
    <name type="scientific">Diaphorina citri</name>
    <name type="common">Asian citrus psyllid</name>
    <dbReference type="NCBI Taxonomy" id="121845"/>
    <lineage>
        <taxon>Eukaryota</taxon>
        <taxon>Metazoa</taxon>
        <taxon>Ecdysozoa</taxon>
        <taxon>Arthropoda</taxon>
        <taxon>Hexapoda</taxon>
        <taxon>Insecta</taxon>
        <taxon>Pterygota</taxon>
        <taxon>Neoptera</taxon>
        <taxon>Paraneoptera</taxon>
        <taxon>Hemiptera</taxon>
        <taxon>Sternorrhyncha</taxon>
        <taxon>Psylloidea</taxon>
        <taxon>Psyllidae</taxon>
        <taxon>Diaphorininae</taxon>
        <taxon>Diaphorina</taxon>
    </lineage>
</organism>
<evidence type="ECO:0000256" key="3">
    <source>
        <dbReference type="ARBA" id="ARBA00022692"/>
    </source>
</evidence>
<dbReference type="PANTHER" id="PTHR24198:SF165">
    <property type="entry name" value="ANKYRIN REPEAT-CONTAINING PROTEIN-RELATED"/>
    <property type="match status" value="1"/>
</dbReference>
<feature type="transmembrane region" description="Helical" evidence="11">
    <location>
        <begin position="985"/>
        <end position="1003"/>
    </location>
</feature>
<feature type="repeat" description="ANK" evidence="10">
    <location>
        <begin position="355"/>
        <end position="377"/>
    </location>
</feature>
<dbReference type="InterPro" id="IPR036770">
    <property type="entry name" value="Ankyrin_rpt-contain_sf"/>
</dbReference>
<feature type="repeat" description="ANK" evidence="10">
    <location>
        <begin position="747"/>
        <end position="774"/>
    </location>
</feature>
<feature type="repeat" description="ANK" evidence="10">
    <location>
        <begin position="309"/>
        <end position="332"/>
    </location>
</feature>
<sequence>NHETAFHYCAVAGNNDVLTGMLEQMSGTEISKALNKQTSIGWTPLLIACNRGHMELVNTMLNNHARVDVFDQEGRSALHLAAEHGYLKVCDALLTHKAFINSKSRVGRTALHLAAMNGYADLCRFLVHDHAAVIDILTLRKQTPLHLAAEAGQLQVCKLLLDLGASIDATDDQGQKPIHVAAQNNFPEVAQIFLRAHPSLVTATTKDGNTCAHIAAMQGSVGVIEELMKFDRSGVISARNRVTEATPLQLAAEGGHANVVRVLVKAGASCTDENKTGFTAVHLAAQNGHNQVLEEMRSSKALNVYSKKLGVTALHVAAYFGQADTVRELLSHVPGTVKSDPPTGASFLGELGSESGMTPLHLAAYSGNENVVRLLLNSAGVQVDAQTQENGYNPLHLACFGGHVTVVGLLLSRAADLLQSADKNGKTCLHIAATHGHLQMVEVLLGQGAEINATDKVSAGNRTPMHLAAENGHASIIQLRHEWHDTCRTKDGSTLMHIASLNGHAECAMMLFKKGVYLHMPNKTQFGSSYPTYQARAPFWALEREGGKGKQSIHTIHTMYECSGVQMTAKGGARSIHTAARYGHVGIINTLLQKGEKVDVTTNRVNTLNGGGLFETEVGEGMRSPGIYMVDNEDIATLDNYTALHIAVESCKPAVVETLLGYGAEVHVRENLACGHVTVVGLLLSRAADLLQSADKNGKTCLHIAATHGHLQMVEVLLGQGAEINATDKVCDALLTHKAFINSKSRVGRTALHLAAMNGYADLCRFLVHDHAAVIDILTLRKQTPLHLAAEAGQLQVCKLLLDLGASIDATDDQGQKPIHVAAQNNFPEVAQIFLRAHPSLVTATTKDGNTCAHIAAMQGSEKERAKDLIAAGKHCEGMATELLALAAGADSAGRILTATDRRNIEFLDVLIENEQKEVIAHTVVQRYLQELWQGSLNWAAWKTMLLFLTFILCPPVWICFTLSLGHKYNKVPIIKFMSYLTSHMYLMFLLMLVGITPIYPVVRPNLVPYWYEWTLLVWLSGLLLFELTNPSDKSGLGWVKLAVLLFGIFGVALHLLGLSGLIDKSNWGTLMYLRNQMFAISFLLACVQILDFLSFHHLFGPWAIIIGDLMKDLARFLAVLGIFVFGFSMHIVALNQPFKQDWYPEKNYGDPELFSEVVLNPMEAFELLFFAVFGQTTPEDLRLVPNLDQPVWTLILYKIELGVYMLVSVVVLINLLIAMMSDTYQRIQAQSDIEWKYGLAKLIRNMHRTTTTPSPLNLVTSWLMYLIQLCRQKMNQSNKRPSLVRLMGLQSKSRSSARTKMGAKWLSKVKKGQVAPKESVTLSVMHLSPLGSQLSFTNAATRIENIADWEAIAKRYRALMGELEEHHRDNGTDDSTSIATSSVIVTKSNNYSNNIGA</sequence>
<dbReference type="InterPro" id="IPR002153">
    <property type="entry name" value="TRPC_channel"/>
</dbReference>
<feature type="transmembrane region" description="Helical" evidence="11">
    <location>
        <begin position="1009"/>
        <end position="1026"/>
    </location>
</feature>
<evidence type="ECO:0000256" key="5">
    <source>
        <dbReference type="ARBA" id="ARBA00022989"/>
    </source>
</evidence>
<dbReference type="KEGG" id="dci:103520560"/>
<dbReference type="PRINTS" id="PR01415">
    <property type="entry name" value="ANKYRIN"/>
</dbReference>
<dbReference type="Pfam" id="PF00520">
    <property type="entry name" value="Ion_trans"/>
    <property type="match status" value="1"/>
</dbReference>
<dbReference type="Pfam" id="PF00023">
    <property type="entry name" value="Ank"/>
    <property type="match status" value="4"/>
</dbReference>
<dbReference type="PANTHER" id="PTHR24198">
    <property type="entry name" value="ANKYRIN REPEAT AND PROTEIN KINASE DOMAIN-CONTAINING PROTEIN"/>
    <property type="match status" value="1"/>
</dbReference>
<dbReference type="Pfam" id="PF13606">
    <property type="entry name" value="Ank_3"/>
    <property type="match status" value="1"/>
</dbReference>
<dbReference type="PROSITE" id="PS50088">
    <property type="entry name" value="ANK_REPEAT"/>
    <property type="match status" value="15"/>
</dbReference>
<dbReference type="PROSITE" id="PS50297">
    <property type="entry name" value="ANK_REP_REGION"/>
    <property type="match status" value="15"/>
</dbReference>
<name>A0A3Q0JG26_DIACI</name>
<dbReference type="GO" id="GO:0005262">
    <property type="term" value="F:calcium channel activity"/>
    <property type="evidence" value="ECO:0007669"/>
    <property type="project" value="InterPro"/>
</dbReference>
<accession>A0A3Q0JG26</accession>
<evidence type="ECO:0000256" key="4">
    <source>
        <dbReference type="ARBA" id="ARBA00022737"/>
    </source>
</evidence>
<evidence type="ECO:0000256" key="2">
    <source>
        <dbReference type="ARBA" id="ARBA00022448"/>
    </source>
</evidence>
<evidence type="ECO:0000256" key="7">
    <source>
        <dbReference type="ARBA" id="ARBA00023065"/>
    </source>
</evidence>
<feature type="repeat" description="ANK" evidence="10">
    <location>
        <begin position="106"/>
        <end position="133"/>
    </location>
</feature>
<dbReference type="STRING" id="121845.A0A3Q0JG26"/>
<feature type="repeat" description="ANK" evidence="10">
    <location>
        <begin position="781"/>
        <end position="813"/>
    </location>
</feature>
<feature type="transmembrane region" description="Helical" evidence="11">
    <location>
        <begin position="1038"/>
        <end position="1058"/>
    </location>
</feature>
<dbReference type="PRINTS" id="PR01097">
    <property type="entry name" value="TRNSRECEPTRP"/>
</dbReference>
<dbReference type="SUPFAM" id="SSF48403">
    <property type="entry name" value="Ankyrin repeat"/>
    <property type="match status" value="3"/>
</dbReference>
<dbReference type="Gene3D" id="1.25.40.20">
    <property type="entry name" value="Ankyrin repeat-containing domain"/>
    <property type="match status" value="8"/>
</dbReference>
<feature type="repeat" description="ANK" evidence="10">
    <location>
        <begin position="73"/>
        <end position="105"/>
    </location>
</feature>
<dbReference type="InterPro" id="IPR002110">
    <property type="entry name" value="Ankyrin_rpt"/>
</dbReference>
<dbReference type="FunFam" id="1.25.40.20:FF:000329">
    <property type="entry name" value="No mechanoreceptor potential C, isoform D"/>
    <property type="match status" value="1"/>
</dbReference>
<evidence type="ECO:0000256" key="11">
    <source>
        <dbReference type="SAM" id="Phobius"/>
    </source>
</evidence>
<feature type="repeat" description="ANK" evidence="10">
    <location>
        <begin position="571"/>
        <end position="603"/>
    </location>
</feature>
<dbReference type="InterPro" id="IPR005821">
    <property type="entry name" value="Ion_trans_dom"/>
</dbReference>
<evidence type="ECO:0000259" key="12">
    <source>
        <dbReference type="Pfam" id="PF00520"/>
    </source>
</evidence>
<feature type="repeat" description="ANK" evidence="10">
    <location>
        <begin position="390"/>
        <end position="422"/>
    </location>
</feature>
<feature type="transmembrane region" description="Helical" evidence="11">
    <location>
        <begin position="1196"/>
        <end position="1218"/>
    </location>
</feature>
<gene>
    <name evidence="14" type="primary">LOC103520560</name>
</gene>
<feature type="transmembrane region" description="Helical" evidence="11">
    <location>
        <begin position="1117"/>
        <end position="1135"/>
    </location>
</feature>
<protein>
    <submittedName>
        <fullName evidence="14">Ankyrin-3</fullName>
    </submittedName>
</protein>
<keyword evidence="4" id="KW-0677">Repeat</keyword>
<feature type="non-terminal residue" evidence="14">
    <location>
        <position position="1"/>
    </location>
</feature>
<evidence type="ECO:0000313" key="14">
    <source>
        <dbReference type="RefSeq" id="XP_026687431.1"/>
    </source>
</evidence>
<dbReference type="GeneID" id="103520560"/>
<dbReference type="PaxDb" id="121845-A0A3Q0JG26"/>